<keyword evidence="2" id="KW-1003">Cell membrane</keyword>
<feature type="compositionally biased region" description="Polar residues" evidence="6">
    <location>
        <begin position="37"/>
        <end position="49"/>
    </location>
</feature>
<dbReference type="Proteomes" id="UP001331936">
    <property type="component" value="Unassembled WGS sequence"/>
</dbReference>
<keyword evidence="4 7" id="KW-1133">Transmembrane helix</keyword>
<evidence type="ECO:0000256" key="5">
    <source>
        <dbReference type="ARBA" id="ARBA00023136"/>
    </source>
</evidence>
<evidence type="ECO:0000259" key="8">
    <source>
        <dbReference type="Pfam" id="PF06271"/>
    </source>
</evidence>
<dbReference type="EMBL" id="JAUZMZ010000021">
    <property type="protein sequence ID" value="MEE2031680.1"/>
    <property type="molecule type" value="Genomic_DNA"/>
</dbReference>
<dbReference type="PANTHER" id="PTHR36115">
    <property type="entry name" value="PROLINE-RICH ANTIGEN HOMOLOG-RELATED"/>
    <property type="match status" value="1"/>
</dbReference>
<evidence type="ECO:0000256" key="1">
    <source>
        <dbReference type="ARBA" id="ARBA00004651"/>
    </source>
</evidence>
<evidence type="ECO:0000256" key="6">
    <source>
        <dbReference type="SAM" id="MobiDB-lite"/>
    </source>
</evidence>
<feature type="transmembrane region" description="Helical" evidence="7">
    <location>
        <begin position="162"/>
        <end position="182"/>
    </location>
</feature>
<evidence type="ECO:0000256" key="2">
    <source>
        <dbReference type="ARBA" id="ARBA00022475"/>
    </source>
</evidence>
<accession>A0ABU7JNS5</accession>
<dbReference type="InterPro" id="IPR051791">
    <property type="entry name" value="Pra-immunoreactive"/>
</dbReference>
<evidence type="ECO:0000256" key="7">
    <source>
        <dbReference type="SAM" id="Phobius"/>
    </source>
</evidence>
<feature type="compositionally biased region" description="Pro residues" evidence="6">
    <location>
        <begin position="1"/>
        <end position="13"/>
    </location>
</feature>
<keyword evidence="10" id="KW-1185">Reference proteome</keyword>
<dbReference type="InterPro" id="IPR010432">
    <property type="entry name" value="RDD"/>
</dbReference>
<feature type="compositionally biased region" description="Low complexity" evidence="6">
    <location>
        <begin position="14"/>
        <end position="36"/>
    </location>
</feature>
<sequence>MTTGGYPPPPSDPQNPGQYPGSNPHYGGPQPGYGQPNDYTQQFPRQGQPGSAPDGAQYGNQYGAPQQGAPQYGAPQQGTPHYGAPQYGAPQYGAPQGDPYGAGPQFGSGAPGFPPAPGPGFGPSRPGDLLPRLGARIIDGLIVGIPMGILTAIVTFGSSSGFMALLMSVLSGAVAFGYWTYLESSKGATFGKQLLGLSVVAPGGGLPTLEQAGKRNAFVALQALTGIPILGWLVSIALLAAYIGIAVTIEQDGNKQGFHDKFAGGTQVVKS</sequence>
<dbReference type="RefSeq" id="WP_330151113.1">
    <property type="nucleotide sequence ID" value="NZ_JAUZMZ010000021.1"/>
</dbReference>
<feature type="domain" description="RDD" evidence="8">
    <location>
        <begin position="128"/>
        <end position="264"/>
    </location>
</feature>
<organism evidence="9 10">
    <name type="scientific">Rhodococcus chondri</name>
    <dbReference type="NCBI Taxonomy" id="3065941"/>
    <lineage>
        <taxon>Bacteria</taxon>
        <taxon>Bacillati</taxon>
        <taxon>Actinomycetota</taxon>
        <taxon>Actinomycetes</taxon>
        <taxon>Mycobacteriales</taxon>
        <taxon>Nocardiaceae</taxon>
        <taxon>Rhodococcus</taxon>
    </lineage>
</organism>
<feature type="transmembrane region" description="Helical" evidence="7">
    <location>
        <begin position="229"/>
        <end position="249"/>
    </location>
</feature>
<comment type="caution">
    <text evidence="9">The sequence shown here is derived from an EMBL/GenBank/DDBJ whole genome shotgun (WGS) entry which is preliminary data.</text>
</comment>
<gene>
    <name evidence="9" type="ORF">Q8814_06050</name>
</gene>
<proteinExistence type="predicted"/>
<comment type="subcellular location">
    <subcellularLocation>
        <location evidence="1">Cell membrane</location>
        <topology evidence="1">Multi-pass membrane protein</topology>
    </subcellularLocation>
</comment>
<feature type="transmembrane region" description="Helical" evidence="7">
    <location>
        <begin position="133"/>
        <end position="156"/>
    </location>
</feature>
<reference evidence="9 10" key="1">
    <citation type="submission" date="2023-08" db="EMBL/GenBank/DDBJ databases">
        <authorList>
            <person name="Girao M."/>
            <person name="Carvalho M.F."/>
        </authorList>
    </citation>
    <scope>NUCLEOTIDE SEQUENCE [LARGE SCALE GENOMIC DNA]</scope>
    <source>
        <strain evidence="9 10">CC-R104</strain>
    </source>
</reference>
<evidence type="ECO:0000313" key="10">
    <source>
        <dbReference type="Proteomes" id="UP001331936"/>
    </source>
</evidence>
<evidence type="ECO:0000256" key="3">
    <source>
        <dbReference type="ARBA" id="ARBA00022692"/>
    </source>
</evidence>
<evidence type="ECO:0000313" key="9">
    <source>
        <dbReference type="EMBL" id="MEE2031680.1"/>
    </source>
</evidence>
<evidence type="ECO:0000256" key="4">
    <source>
        <dbReference type="ARBA" id="ARBA00022989"/>
    </source>
</evidence>
<feature type="compositionally biased region" description="Low complexity" evidence="6">
    <location>
        <begin position="55"/>
        <end position="78"/>
    </location>
</feature>
<name>A0ABU7JNS5_9NOCA</name>
<dbReference type="PANTHER" id="PTHR36115:SF6">
    <property type="entry name" value="PROLINE-RICH ANTIGEN HOMOLOG"/>
    <property type="match status" value="1"/>
</dbReference>
<protein>
    <submittedName>
        <fullName evidence="9">RDD family protein</fullName>
    </submittedName>
</protein>
<keyword evidence="3 7" id="KW-0812">Transmembrane</keyword>
<keyword evidence="5 7" id="KW-0472">Membrane</keyword>
<dbReference type="Pfam" id="PF06271">
    <property type="entry name" value="RDD"/>
    <property type="match status" value="1"/>
</dbReference>
<feature type="region of interest" description="Disordered" evidence="6">
    <location>
        <begin position="1"/>
        <end position="127"/>
    </location>
</feature>